<gene>
    <name evidence="2" type="ORF">GWK15_16525</name>
    <name evidence="1" type="ORF">GXW75_01320</name>
</gene>
<protein>
    <submittedName>
        <fullName evidence="1">Uncharacterized protein</fullName>
    </submittedName>
</protein>
<dbReference type="Proteomes" id="UP001138708">
    <property type="component" value="Unassembled WGS sequence"/>
</dbReference>
<dbReference type="Proteomes" id="UP000746741">
    <property type="component" value="Unassembled WGS sequence"/>
</dbReference>
<evidence type="ECO:0000313" key="1">
    <source>
        <dbReference type="EMBL" id="MBR0657872.1"/>
    </source>
</evidence>
<evidence type="ECO:0000313" key="3">
    <source>
        <dbReference type="Proteomes" id="UP000746741"/>
    </source>
</evidence>
<dbReference type="AlphaFoldDB" id="A0A9X9WC12"/>
<name>A0A9X9WC12_9PROT</name>
<dbReference type="EMBL" id="JAAEDK010000002">
    <property type="protein sequence ID" value="MBR0657872.1"/>
    <property type="molecule type" value="Genomic_DNA"/>
</dbReference>
<dbReference type="EMBL" id="JAAVUP010000004">
    <property type="protein sequence ID" value="NKE18560.1"/>
    <property type="molecule type" value="Genomic_DNA"/>
</dbReference>
<accession>A0A9X9WC12</accession>
<keyword evidence="3" id="KW-1185">Reference proteome</keyword>
<organism evidence="1 4">
    <name type="scientific">Neoroseomonas oryzicola</name>
    <dbReference type="NCBI Taxonomy" id="535904"/>
    <lineage>
        <taxon>Bacteria</taxon>
        <taxon>Pseudomonadati</taxon>
        <taxon>Pseudomonadota</taxon>
        <taxon>Alphaproteobacteria</taxon>
        <taxon>Acetobacterales</taxon>
        <taxon>Acetobacteraceae</taxon>
        <taxon>Neoroseomonas</taxon>
    </lineage>
</organism>
<comment type="caution">
    <text evidence="1">The sequence shown here is derived from an EMBL/GenBank/DDBJ whole genome shotgun (WGS) entry which is preliminary data.</text>
</comment>
<reference evidence="1" key="1">
    <citation type="submission" date="2020-01" db="EMBL/GenBank/DDBJ databases">
        <authorList>
            <person name="Rat A."/>
        </authorList>
    </citation>
    <scope>NUCLEOTIDE SEQUENCE</scope>
    <source>
        <strain evidence="1">LMG 31161</strain>
    </source>
</reference>
<reference evidence="1" key="3">
    <citation type="journal article" date="2021" name="Syst. Appl. Microbiol.">
        <title>Roseomonas hellenica sp. nov., isolated from roots of wild-growing Alkanna tinctoria.</title>
        <authorList>
            <person name="Rat A."/>
            <person name="Naranjo H.D."/>
            <person name="Lebbe L."/>
            <person name="Cnockaert M."/>
            <person name="Krigas N."/>
            <person name="Grigoriadou K."/>
            <person name="Maloupa E."/>
            <person name="Willems A."/>
        </authorList>
    </citation>
    <scope>NUCLEOTIDE SEQUENCE</scope>
    <source>
        <strain evidence="1">LMG 31161</strain>
    </source>
</reference>
<sequence>MIRVFPVPLSVRTACGRCLARFAIAPEDPRDPWWVVYRDPAGQWCTAMLEDPEAV</sequence>
<dbReference type="RefSeq" id="WP_168042447.1">
    <property type="nucleotide sequence ID" value="NZ_JAAEDK010000002.1"/>
</dbReference>
<evidence type="ECO:0000313" key="2">
    <source>
        <dbReference type="EMBL" id="NKE18560.1"/>
    </source>
</evidence>
<evidence type="ECO:0000313" key="4">
    <source>
        <dbReference type="Proteomes" id="UP001138708"/>
    </source>
</evidence>
<proteinExistence type="predicted"/>
<reference evidence="2 3" key="2">
    <citation type="submission" date="2020-02" db="EMBL/GenBank/DDBJ databases">
        <authorList>
            <person name="Sun Q."/>
            <person name="Inoue M."/>
        </authorList>
    </citation>
    <scope>NUCLEOTIDE SEQUENCE [LARGE SCALE GENOMIC DNA]</scope>
    <source>
        <strain evidence="2 3">KCTC 22478</strain>
    </source>
</reference>